<keyword evidence="1" id="KW-0472">Membrane</keyword>
<dbReference type="PANTHER" id="PTHR42794:SF2">
    <property type="entry name" value="ABC TRANSPORTER ATP-BINDING PROTEIN"/>
    <property type="match status" value="1"/>
</dbReference>
<dbReference type="Pfam" id="PF00005">
    <property type="entry name" value="ABC_tran"/>
    <property type="match status" value="1"/>
</dbReference>
<dbReference type="AlphaFoldDB" id="F2BBF4"/>
<dbReference type="CDD" id="cd03214">
    <property type="entry name" value="ABC_Iron-Siderophores_B12_Hemin"/>
    <property type="match status" value="1"/>
</dbReference>
<dbReference type="EMBL" id="AFAY01000021">
    <property type="protein sequence ID" value="EGF11253.1"/>
    <property type="molecule type" value="Genomic_DNA"/>
</dbReference>
<dbReference type="STRING" id="267212.GCA_001063965_00793"/>
<dbReference type="InterPro" id="IPR017871">
    <property type="entry name" value="ABC_transporter-like_CS"/>
</dbReference>
<keyword evidence="5" id="KW-0378">Hydrolase</keyword>
<dbReference type="HOGENOM" id="CLU_000604_1_11_4"/>
<keyword evidence="1" id="KW-1003">Cell membrane</keyword>
<dbReference type="RefSeq" id="WP_007342068.1">
    <property type="nucleotide sequence ID" value="NZ_GL878494.1"/>
</dbReference>
<sequence>MLKLENVHIKRGDYTVADNISLTLENGKVYSILGPNGTGKSSLMKTVFGEVAHTGRISYGDEVLSKIHLQHWRKRIGYMPQDTAAEASLTALEVVLLGRMDALHMHVGDELLHEAAGIMAELGIGHLAHRDVMRLSGGQRQLVMFAQVMLRRPEILMLDEPVSALDMHHQLNLLERVAAYTREHNLVTLMVLHDLSLAAQFCDSVILLGGGKVQAEGRPQEVLNAELIGNLYKVDIELLYDSHGLPVIRPMRRKRETEAV</sequence>
<dbReference type="PROSITE" id="PS00211">
    <property type="entry name" value="ABC_TRANSPORTER_1"/>
    <property type="match status" value="1"/>
</dbReference>
<dbReference type="OrthoDB" id="5296765at2"/>
<evidence type="ECO:0000313" key="5">
    <source>
        <dbReference type="EMBL" id="EGF11253.1"/>
    </source>
</evidence>
<dbReference type="SMART" id="SM00382">
    <property type="entry name" value="AAA"/>
    <property type="match status" value="1"/>
</dbReference>
<evidence type="ECO:0000256" key="3">
    <source>
        <dbReference type="ARBA" id="ARBA00022840"/>
    </source>
</evidence>
<dbReference type="SUPFAM" id="SSF52540">
    <property type="entry name" value="P-loop containing nucleoside triphosphate hydrolases"/>
    <property type="match status" value="1"/>
</dbReference>
<evidence type="ECO:0000259" key="4">
    <source>
        <dbReference type="PROSITE" id="PS50893"/>
    </source>
</evidence>
<reference evidence="5 6" key="1">
    <citation type="submission" date="2011-02" db="EMBL/GenBank/DDBJ databases">
        <authorList>
            <person name="Muzny D."/>
            <person name="Qin X."/>
            <person name="Deng J."/>
            <person name="Jiang H."/>
            <person name="Liu Y."/>
            <person name="Qu J."/>
            <person name="Song X.-Z."/>
            <person name="Zhang L."/>
            <person name="Thornton R."/>
            <person name="Coyle M."/>
            <person name="Francisco L."/>
            <person name="Jackson L."/>
            <person name="Javaid M."/>
            <person name="Korchina V."/>
            <person name="Kovar C."/>
            <person name="Mata R."/>
            <person name="Mathew T."/>
            <person name="Ngo R."/>
            <person name="Nguyen L."/>
            <person name="Nguyen N."/>
            <person name="Okwuonu G."/>
            <person name="Ongeri F."/>
            <person name="Pham C."/>
            <person name="Simmons D."/>
            <person name="Wilczek-Boney K."/>
            <person name="Hale W."/>
            <person name="Jakkamsetti A."/>
            <person name="Pham P."/>
            <person name="Ruth R."/>
            <person name="San Lucas F."/>
            <person name="Warren J."/>
            <person name="Zhang J."/>
            <person name="Zhao Z."/>
            <person name="Zhou C."/>
            <person name="Zhu D."/>
            <person name="Lee S."/>
            <person name="Bess C."/>
            <person name="Blankenburg K."/>
            <person name="Forbes L."/>
            <person name="Fu Q."/>
            <person name="Gubbala S."/>
            <person name="Hirani K."/>
            <person name="Jayaseelan J.C."/>
            <person name="Lara F."/>
            <person name="Munidasa M."/>
            <person name="Palculict T."/>
            <person name="Patil S."/>
            <person name="Pu L.-L."/>
            <person name="Saada N."/>
            <person name="Tang L."/>
            <person name="Weissenberger G."/>
            <person name="Zhu Y."/>
            <person name="Hemphill L."/>
            <person name="Shang Y."/>
            <person name="Youmans B."/>
            <person name="Ayvaz T."/>
            <person name="Ross M."/>
            <person name="Santibanez J."/>
            <person name="Aqrawi P."/>
            <person name="Gross S."/>
            <person name="Joshi V."/>
            <person name="Fowler G."/>
            <person name="Nazareth L."/>
            <person name="Reid J."/>
            <person name="Worley K."/>
            <person name="Petrosino J."/>
            <person name="Highlander S."/>
            <person name="Gibbs R."/>
        </authorList>
    </citation>
    <scope>NUCLEOTIDE SEQUENCE [LARGE SCALE GENOMIC DNA]</scope>
    <source>
        <strain evidence="5 6">ATCC BAA-1200</strain>
    </source>
</reference>
<dbReference type="Proteomes" id="UP000004105">
    <property type="component" value="Unassembled WGS sequence"/>
</dbReference>
<dbReference type="GO" id="GO:0016887">
    <property type="term" value="F:ATP hydrolysis activity"/>
    <property type="evidence" value="ECO:0007669"/>
    <property type="project" value="InterPro"/>
</dbReference>
<dbReference type="InterPro" id="IPR003593">
    <property type="entry name" value="AAA+_ATPase"/>
</dbReference>
<protein>
    <submittedName>
        <fullName evidence="5">Hemin import ABC superfamily ATP binding cassette transporter, ABC protein</fullName>
        <ecNumber evidence="5">3.6.3.-</ecNumber>
    </submittedName>
</protein>
<keyword evidence="2" id="KW-0547">Nucleotide-binding</keyword>
<dbReference type="Gene3D" id="3.40.50.300">
    <property type="entry name" value="P-loop containing nucleotide triphosphate hydrolases"/>
    <property type="match status" value="1"/>
</dbReference>
<gene>
    <name evidence="5" type="ORF">HMPREF9123_1059</name>
</gene>
<evidence type="ECO:0000256" key="1">
    <source>
        <dbReference type="ARBA" id="ARBA00022475"/>
    </source>
</evidence>
<accession>F2BBF4</accession>
<keyword evidence="6" id="KW-1185">Reference proteome</keyword>
<evidence type="ECO:0000256" key="2">
    <source>
        <dbReference type="ARBA" id="ARBA00022741"/>
    </source>
</evidence>
<organism evidence="5 6">
    <name type="scientific">Neisseria bacilliformis ATCC BAA-1200</name>
    <dbReference type="NCBI Taxonomy" id="888742"/>
    <lineage>
        <taxon>Bacteria</taxon>
        <taxon>Pseudomonadati</taxon>
        <taxon>Pseudomonadota</taxon>
        <taxon>Betaproteobacteria</taxon>
        <taxon>Neisseriales</taxon>
        <taxon>Neisseriaceae</taxon>
        <taxon>Neisseria</taxon>
    </lineage>
</organism>
<dbReference type="PANTHER" id="PTHR42794">
    <property type="entry name" value="HEMIN IMPORT ATP-BINDING PROTEIN HMUV"/>
    <property type="match status" value="1"/>
</dbReference>
<dbReference type="GO" id="GO:0005524">
    <property type="term" value="F:ATP binding"/>
    <property type="evidence" value="ECO:0007669"/>
    <property type="project" value="UniProtKB-KW"/>
</dbReference>
<dbReference type="InterPro" id="IPR003439">
    <property type="entry name" value="ABC_transporter-like_ATP-bd"/>
</dbReference>
<evidence type="ECO:0000313" key="6">
    <source>
        <dbReference type="Proteomes" id="UP000004105"/>
    </source>
</evidence>
<dbReference type="InterPro" id="IPR027417">
    <property type="entry name" value="P-loop_NTPase"/>
</dbReference>
<dbReference type="PROSITE" id="PS50893">
    <property type="entry name" value="ABC_TRANSPORTER_2"/>
    <property type="match status" value="1"/>
</dbReference>
<feature type="domain" description="ABC transporter" evidence="4">
    <location>
        <begin position="2"/>
        <end position="235"/>
    </location>
</feature>
<dbReference type="EC" id="3.6.3.-" evidence="5"/>
<keyword evidence="3" id="KW-0067">ATP-binding</keyword>
<name>F2BBF4_9NEIS</name>
<proteinExistence type="predicted"/>
<comment type="caution">
    <text evidence="5">The sequence shown here is derived from an EMBL/GenBank/DDBJ whole genome shotgun (WGS) entry which is preliminary data.</text>
</comment>